<gene>
    <name evidence="3" type="ORF">NNA32_03450</name>
</gene>
<dbReference type="Gene3D" id="1.10.443.10">
    <property type="entry name" value="Intergrase catalytic core"/>
    <property type="match status" value="1"/>
</dbReference>
<dbReference type="InterPro" id="IPR013762">
    <property type="entry name" value="Integrase-like_cat_sf"/>
</dbReference>
<protein>
    <submittedName>
        <fullName evidence="3">Tyrosine-type recombinase/integrase</fullName>
    </submittedName>
</protein>
<evidence type="ECO:0000313" key="3">
    <source>
        <dbReference type="EMBL" id="MDF9913300.1"/>
    </source>
</evidence>
<comment type="caution">
    <text evidence="3">The sequence shown here is derived from an EMBL/GenBank/DDBJ whole genome shotgun (WGS) entry which is preliminary data.</text>
</comment>
<dbReference type="InterPro" id="IPR002104">
    <property type="entry name" value="Integrase_catalytic"/>
</dbReference>
<dbReference type="EMBL" id="JANDJP010000002">
    <property type="protein sequence ID" value="MDF9913300.1"/>
    <property type="molecule type" value="Genomic_DNA"/>
</dbReference>
<sequence>MTYNVQPLRTAVEIQQFIHAVSVGRFSKRNRFLVLLGMNTGLRMSDIVRLRVADVRRIHNCTITEQKTGKKRILYLASIREEVMTYIDGLPDSAYLFVSSYGQPLRVNSVYKIFQKAALQLNRQDIGTHTLRKTFGYHYYQQTHDIATLMILLNHSSESVTKRYLGIEELDIQNALRGFRLGK</sequence>
<accession>A0ABT6D986</accession>
<reference evidence="3" key="1">
    <citation type="submission" date="2022-06" db="EMBL/GenBank/DDBJ databases">
        <title>Antifungal cultures and metabolites of lactic acid bacteria for use in dairy fermentations.</title>
        <authorList>
            <person name="Zhao Z."/>
            <person name="Gaenzle M."/>
        </authorList>
    </citation>
    <scope>NUCLEOTIDE SEQUENCE</scope>
    <source>
        <strain evidence="3">FUA3126</strain>
    </source>
</reference>
<dbReference type="Proteomes" id="UP001152867">
    <property type="component" value="Unassembled WGS sequence"/>
</dbReference>
<dbReference type="InterPro" id="IPR011010">
    <property type="entry name" value="DNA_brk_join_enz"/>
</dbReference>
<dbReference type="InterPro" id="IPR050090">
    <property type="entry name" value="Tyrosine_recombinase_XerCD"/>
</dbReference>
<dbReference type="RefSeq" id="WP_178941927.1">
    <property type="nucleotide sequence ID" value="NZ_JAIWJF010000007.1"/>
</dbReference>
<keyword evidence="1" id="KW-0233">DNA recombination</keyword>
<dbReference type="PROSITE" id="PS51898">
    <property type="entry name" value="TYR_RECOMBINASE"/>
    <property type="match status" value="1"/>
</dbReference>
<name>A0ABT6D986_9LACO</name>
<dbReference type="Pfam" id="PF00589">
    <property type="entry name" value="Phage_integrase"/>
    <property type="match status" value="1"/>
</dbReference>
<feature type="domain" description="Tyr recombinase" evidence="2">
    <location>
        <begin position="3"/>
        <end position="177"/>
    </location>
</feature>
<evidence type="ECO:0000313" key="4">
    <source>
        <dbReference type="Proteomes" id="UP001152867"/>
    </source>
</evidence>
<dbReference type="PANTHER" id="PTHR30349">
    <property type="entry name" value="PHAGE INTEGRASE-RELATED"/>
    <property type="match status" value="1"/>
</dbReference>
<keyword evidence="4" id="KW-1185">Reference proteome</keyword>
<evidence type="ECO:0000256" key="1">
    <source>
        <dbReference type="ARBA" id="ARBA00023172"/>
    </source>
</evidence>
<organism evidence="3 4">
    <name type="scientific">Furfurilactobacillus milii</name>
    <dbReference type="NCBI Taxonomy" id="2888272"/>
    <lineage>
        <taxon>Bacteria</taxon>
        <taxon>Bacillati</taxon>
        <taxon>Bacillota</taxon>
        <taxon>Bacilli</taxon>
        <taxon>Lactobacillales</taxon>
        <taxon>Lactobacillaceae</taxon>
        <taxon>Furfurilactobacillus</taxon>
    </lineage>
</organism>
<dbReference type="SUPFAM" id="SSF56349">
    <property type="entry name" value="DNA breaking-rejoining enzymes"/>
    <property type="match status" value="1"/>
</dbReference>
<evidence type="ECO:0000259" key="2">
    <source>
        <dbReference type="PROSITE" id="PS51898"/>
    </source>
</evidence>
<dbReference type="PANTHER" id="PTHR30349:SF82">
    <property type="entry name" value="INTEGRASE_RECOMBINASE YOEC-RELATED"/>
    <property type="match status" value="1"/>
</dbReference>
<proteinExistence type="predicted"/>